<proteinExistence type="inferred from homology"/>
<dbReference type="InterPro" id="IPR036156">
    <property type="entry name" value="Beta-gal/glucu_dom_sf"/>
</dbReference>
<dbReference type="Pfam" id="PF02929">
    <property type="entry name" value="Bgal_small_N"/>
    <property type="match status" value="1"/>
</dbReference>
<evidence type="ECO:0000313" key="9">
    <source>
        <dbReference type="EMBL" id="BBM36960.1"/>
    </source>
</evidence>
<dbReference type="EC" id="3.2.1.23" evidence="3 7"/>
<dbReference type="InterPro" id="IPR013783">
    <property type="entry name" value="Ig-like_fold"/>
</dbReference>
<dbReference type="PROSITE" id="PS00719">
    <property type="entry name" value="GLYCOSYL_HYDROL_F2_1"/>
    <property type="match status" value="1"/>
</dbReference>
<dbReference type="Pfam" id="PF02837">
    <property type="entry name" value="Glyco_hydro_2_N"/>
    <property type="match status" value="1"/>
</dbReference>
<dbReference type="SUPFAM" id="SSF49785">
    <property type="entry name" value="Galactose-binding domain-like"/>
    <property type="match status" value="1"/>
</dbReference>
<dbReference type="InterPro" id="IPR006103">
    <property type="entry name" value="Glyco_hydro_2_cat"/>
</dbReference>
<accession>A0A510JCD5</accession>
<dbReference type="STRING" id="714315.GCA_000516535_01911"/>
<dbReference type="InterPro" id="IPR050347">
    <property type="entry name" value="Bact_Beta-galactosidase"/>
</dbReference>
<dbReference type="Pfam" id="PF00703">
    <property type="entry name" value="Glyco_hydro_2"/>
    <property type="match status" value="1"/>
</dbReference>
<evidence type="ECO:0000256" key="7">
    <source>
        <dbReference type="RuleBase" id="RU361154"/>
    </source>
</evidence>
<dbReference type="EMBL" id="AP019822">
    <property type="protein sequence ID" value="BBM36960.1"/>
    <property type="molecule type" value="Genomic_DNA"/>
</dbReference>
<dbReference type="PRINTS" id="PR00132">
    <property type="entry name" value="GLHYDRLASE2"/>
</dbReference>
<dbReference type="Proteomes" id="UP000321606">
    <property type="component" value="Chromosome"/>
</dbReference>
<dbReference type="GO" id="GO:0030246">
    <property type="term" value="F:carbohydrate binding"/>
    <property type="evidence" value="ECO:0007669"/>
    <property type="project" value="InterPro"/>
</dbReference>
<evidence type="ECO:0000256" key="2">
    <source>
        <dbReference type="ARBA" id="ARBA00007401"/>
    </source>
</evidence>
<dbReference type="SUPFAM" id="SSF49303">
    <property type="entry name" value="beta-Galactosidase/glucuronidase domain"/>
    <property type="match status" value="2"/>
</dbReference>
<dbReference type="InterPro" id="IPR006102">
    <property type="entry name" value="Ig-like_GH2"/>
</dbReference>
<dbReference type="SMART" id="SM01038">
    <property type="entry name" value="Bgal_small_N"/>
    <property type="match status" value="1"/>
</dbReference>
<evidence type="ECO:0000256" key="6">
    <source>
        <dbReference type="ARBA" id="ARBA00032230"/>
    </source>
</evidence>
<dbReference type="AlphaFoldDB" id="A0A510JCD5"/>
<protein>
    <recommendedName>
        <fullName evidence="3 7">Beta-galactosidase</fullName>
        <ecNumber evidence="3 7">3.2.1.23</ecNumber>
    </recommendedName>
    <alternativeName>
        <fullName evidence="6 7">Lactase</fullName>
    </alternativeName>
</protein>
<keyword evidence="4 7" id="KW-0378">Hydrolase</keyword>
<dbReference type="InterPro" id="IPR017853">
    <property type="entry name" value="GH"/>
</dbReference>
<dbReference type="NCBIfam" id="NF007666">
    <property type="entry name" value="PRK10340.1"/>
    <property type="match status" value="1"/>
</dbReference>
<evidence type="ECO:0000256" key="3">
    <source>
        <dbReference type="ARBA" id="ARBA00012756"/>
    </source>
</evidence>
<dbReference type="InterPro" id="IPR004199">
    <property type="entry name" value="B-gal_small/dom_5"/>
</dbReference>
<dbReference type="SUPFAM" id="SSF74650">
    <property type="entry name" value="Galactose mutarotase-like"/>
    <property type="match status" value="1"/>
</dbReference>
<dbReference type="GO" id="GO:0005990">
    <property type="term" value="P:lactose catabolic process"/>
    <property type="evidence" value="ECO:0007669"/>
    <property type="project" value="TreeGrafter"/>
</dbReference>
<dbReference type="Pfam" id="PF02836">
    <property type="entry name" value="Glyco_hydro_2_C"/>
    <property type="match status" value="1"/>
</dbReference>
<dbReference type="GO" id="GO:0009341">
    <property type="term" value="C:beta-galactosidase complex"/>
    <property type="evidence" value="ECO:0007669"/>
    <property type="project" value="InterPro"/>
</dbReference>
<dbReference type="InterPro" id="IPR006104">
    <property type="entry name" value="Glyco_hydro_2_N"/>
</dbReference>
<organism evidence="9 10">
    <name type="scientific">Pseudoleptotrichia goodfellowii</name>
    <dbReference type="NCBI Taxonomy" id="157692"/>
    <lineage>
        <taxon>Bacteria</taxon>
        <taxon>Fusobacteriati</taxon>
        <taxon>Fusobacteriota</taxon>
        <taxon>Fusobacteriia</taxon>
        <taxon>Fusobacteriales</taxon>
        <taxon>Leptotrichiaceae</taxon>
        <taxon>Pseudoleptotrichia</taxon>
    </lineage>
</organism>
<evidence type="ECO:0000256" key="5">
    <source>
        <dbReference type="ARBA" id="ARBA00023295"/>
    </source>
</evidence>
<reference evidence="9 10" key="1">
    <citation type="submission" date="2019-07" db="EMBL/GenBank/DDBJ databases">
        <title>Complete Genome Sequence of Leptotrichia goodfellowii Strain JCM 16774.</title>
        <authorList>
            <person name="Watanabe S."/>
            <person name="Cui L."/>
        </authorList>
    </citation>
    <scope>NUCLEOTIDE SEQUENCE [LARGE SCALE GENOMIC DNA]</scope>
    <source>
        <strain evidence="9 10">JCM16774</strain>
    </source>
</reference>
<comment type="catalytic activity">
    <reaction evidence="1 7">
        <text>Hydrolysis of terminal non-reducing beta-D-galactose residues in beta-D-galactosides.</text>
        <dbReference type="EC" id="3.2.1.23"/>
    </reaction>
</comment>
<dbReference type="GO" id="GO:0004565">
    <property type="term" value="F:beta-galactosidase activity"/>
    <property type="evidence" value="ECO:0007669"/>
    <property type="project" value="UniProtKB-EC"/>
</dbReference>
<dbReference type="Gene3D" id="2.70.98.10">
    <property type="match status" value="1"/>
</dbReference>
<dbReference type="InterPro" id="IPR014718">
    <property type="entry name" value="GH-type_carb-bd"/>
</dbReference>
<comment type="similarity">
    <text evidence="2 7">Belongs to the glycosyl hydrolase 2 family.</text>
</comment>
<feature type="domain" description="Beta galactosidase small chain/" evidence="8">
    <location>
        <begin position="710"/>
        <end position="981"/>
    </location>
</feature>
<evidence type="ECO:0000256" key="1">
    <source>
        <dbReference type="ARBA" id="ARBA00001412"/>
    </source>
</evidence>
<sequence length="985" mass="116822">MNKWEDFNILSENTMEPRNHFFRYENLEKAKTFNRYYSENFLLLNGIWKFKYFKNPHEVLEEYHSQITADREIQVPNMWQFEGYGQPHYTDEGFPFPIDFPYVSTDNPTGLYQRYFYLSKEFKNKDIILKAEGIESYYELYINGHYVGLNKGSRLITEFDITDFVNISKENLISIKVLQWSDSTYLEDQDMWWISGIFRDIYIYSKNRFCIEKYVVKTEMKNDYKDSDLIIDLELNTEKFLGKNLEIEFTLYNEKEKIFSEKIVPKKKNIKLKKSIKKIIEWNPENPYLYDLFIILRKDKKIIEVIPQKVGFRYIEVKKGLMYLNGKYFMMHGVNRHDNDHISGRTVGFERMEKDIILMKQNNINSVRTAHYPNSPRFYELCDKYGLMVLSEMDIETHGFVNTDDFNMLINNEKYKKMFVSRVVRQVISQINHPSIIIWSLGNESGYGVNVTHMTNEIKKVDTTRLIHYEEDRYAEDVDIISTMYSRVQMMDNFGRFPSDKPRIICEYAHAMGNGPGGLKEYQEVFYKYPSIQGHFVWEWCDHGIYDKERDIYKYGGDYEDYPNNLNFCMDGLIFSNQKEGPGLKEYKQVISPVLIKKISDIEYKVINRYWFSNLKDIKIYYEIFNGKKLTECNELENIENGSIIKFPRKIVNASIINFKVYKKNKTDYSAENHLLSVYQFQLEEKKQTYEKDNKIPEFHKITENNNEIVITGKNFSIKFSKLNGKLISYNYSGLELIKKPGSINLYKPVIDNHKKENLKWWLPFYFSVIQEHFRKMKIVKEKNKVKISVNSILAPPVYDFGLNCEYEYEIYGNGQINIKLKGKKYGKFLGIIPKIGFEIGLNKDLQNVKYYGRGENENYTDSKEASIIGFYKTTVDNMFINYPYPQDNGNHQDTKELYLTNHFGQGMSVKSENGLNFSAWNYTKENIDKAKHPDELIKSDFITLNLDYKILGLGSNSWGSEVLETYRVYLEDFEYGFSINTYND</sequence>
<name>A0A510JCD5_9FUSO</name>
<dbReference type="InterPro" id="IPR011013">
    <property type="entry name" value="Gal_mutarotase_sf_dom"/>
</dbReference>
<dbReference type="Gene3D" id="3.20.20.80">
    <property type="entry name" value="Glycosidases"/>
    <property type="match status" value="1"/>
</dbReference>
<dbReference type="InterPro" id="IPR008979">
    <property type="entry name" value="Galactose-bd-like_sf"/>
</dbReference>
<dbReference type="InterPro" id="IPR023230">
    <property type="entry name" value="Glyco_hydro_2_CS"/>
</dbReference>
<dbReference type="Gene3D" id="2.60.40.10">
    <property type="entry name" value="Immunoglobulins"/>
    <property type="match status" value="1"/>
</dbReference>
<dbReference type="KEGG" id="lgo:JCM16774_1906"/>
<dbReference type="SUPFAM" id="SSF51445">
    <property type="entry name" value="(Trans)glycosidases"/>
    <property type="match status" value="1"/>
</dbReference>
<dbReference type="InterPro" id="IPR006101">
    <property type="entry name" value="Glyco_hydro_2"/>
</dbReference>
<evidence type="ECO:0000313" key="10">
    <source>
        <dbReference type="Proteomes" id="UP000321606"/>
    </source>
</evidence>
<keyword evidence="5 7" id="KW-0326">Glycosidase</keyword>
<dbReference type="OrthoDB" id="9762066at2"/>
<evidence type="ECO:0000259" key="8">
    <source>
        <dbReference type="SMART" id="SM01038"/>
    </source>
</evidence>
<dbReference type="Gene3D" id="2.60.120.260">
    <property type="entry name" value="Galactose-binding domain-like"/>
    <property type="match status" value="1"/>
</dbReference>
<dbReference type="PANTHER" id="PTHR46323">
    <property type="entry name" value="BETA-GALACTOSIDASE"/>
    <property type="match status" value="1"/>
</dbReference>
<evidence type="ECO:0000256" key="4">
    <source>
        <dbReference type="ARBA" id="ARBA00022801"/>
    </source>
</evidence>
<dbReference type="RefSeq" id="WP_036056195.1">
    <property type="nucleotide sequence ID" value="NZ_AP019822.1"/>
</dbReference>
<gene>
    <name evidence="9" type="ORF">JCM16774_1906</name>
</gene>
<dbReference type="PANTHER" id="PTHR46323:SF2">
    <property type="entry name" value="BETA-GALACTOSIDASE"/>
    <property type="match status" value="1"/>
</dbReference>